<dbReference type="CTD" id="283989"/>
<gene>
    <name evidence="7" type="primary">Tsen54</name>
</gene>
<evidence type="ECO:0000256" key="4">
    <source>
        <dbReference type="SAM" id="MobiDB-lite"/>
    </source>
</evidence>
<dbReference type="Pfam" id="PF12928">
    <property type="entry name" value="tRNA_int_end_N2"/>
    <property type="match status" value="1"/>
</dbReference>
<feature type="region of interest" description="Disordered" evidence="4">
    <location>
        <begin position="1"/>
        <end position="68"/>
    </location>
</feature>
<keyword evidence="7" id="KW-0255">Endonuclease</keyword>
<dbReference type="GO" id="GO:0004519">
    <property type="term" value="F:endonuclease activity"/>
    <property type="evidence" value="ECO:0007669"/>
    <property type="project" value="UniProtKB-KW"/>
</dbReference>
<keyword evidence="2" id="KW-0819">tRNA processing</keyword>
<evidence type="ECO:0000313" key="6">
    <source>
        <dbReference type="Proteomes" id="UP000694906"/>
    </source>
</evidence>
<dbReference type="PANTHER" id="PTHR21027:SF1">
    <property type="entry name" value="TRNA-SPLICING ENDONUCLEASE SUBUNIT SEN54"/>
    <property type="match status" value="1"/>
</dbReference>
<feature type="domain" description="tRNA-splicing endonuclease subunit Sen54 N-terminal" evidence="5">
    <location>
        <begin position="195"/>
        <end position="261"/>
    </location>
</feature>
<evidence type="ECO:0000256" key="3">
    <source>
        <dbReference type="SAM" id="Coils"/>
    </source>
</evidence>
<dbReference type="PANTHER" id="PTHR21027">
    <property type="entry name" value="TRNA-SPLICING ENDONUCLEASE SUBUNIT SEN54"/>
    <property type="match status" value="1"/>
</dbReference>
<keyword evidence="3" id="KW-0175">Coiled coil</keyword>
<reference evidence="7" key="1">
    <citation type="submission" date="2025-08" db="UniProtKB">
        <authorList>
            <consortium name="RefSeq"/>
        </authorList>
    </citation>
    <scope>IDENTIFICATION</scope>
</reference>
<evidence type="ECO:0000259" key="5">
    <source>
        <dbReference type="Pfam" id="PF12928"/>
    </source>
</evidence>
<organism evidence="6 7">
    <name type="scientific">Heterocephalus glaber</name>
    <name type="common">Naked mole rat</name>
    <dbReference type="NCBI Taxonomy" id="10181"/>
    <lineage>
        <taxon>Eukaryota</taxon>
        <taxon>Metazoa</taxon>
        <taxon>Chordata</taxon>
        <taxon>Craniata</taxon>
        <taxon>Vertebrata</taxon>
        <taxon>Euteleostomi</taxon>
        <taxon>Mammalia</taxon>
        <taxon>Eutheria</taxon>
        <taxon>Euarchontoglires</taxon>
        <taxon>Glires</taxon>
        <taxon>Rodentia</taxon>
        <taxon>Hystricomorpha</taxon>
        <taxon>Bathyergidae</taxon>
        <taxon>Heterocephalus</taxon>
    </lineage>
</organism>
<dbReference type="GO" id="GO:0000214">
    <property type="term" value="C:tRNA-intron endonuclease complex"/>
    <property type="evidence" value="ECO:0007669"/>
    <property type="project" value="TreeGrafter"/>
</dbReference>
<name>A0AAX6PV89_HETGA</name>
<keyword evidence="7" id="KW-0540">Nuclease</keyword>
<dbReference type="RefSeq" id="XP_004860727.1">
    <property type="nucleotide sequence ID" value="XM_004860670.3"/>
</dbReference>
<accession>A0AAX6PV89</accession>
<feature type="compositionally biased region" description="Basic and acidic residues" evidence="4">
    <location>
        <begin position="90"/>
        <end position="106"/>
    </location>
</feature>
<feature type="coiled-coil region" evidence="3">
    <location>
        <begin position="469"/>
        <end position="496"/>
    </location>
</feature>
<dbReference type="GO" id="GO:0000379">
    <property type="term" value="P:tRNA-type intron splice site recognition and cleavage"/>
    <property type="evidence" value="ECO:0007669"/>
    <property type="project" value="TreeGrafter"/>
</dbReference>
<feature type="compositionally biased region" description="Gly residues" evidence="4">
    <location>
        <begin position="49"/>
        <end position="60"/>
    </location>
</feature>
<feature type="region of interest" description="Disordered" evidence="4">
    <location>
        <begin position="81"/>
        <end position="116"/>
    </location>
</feature>
<feature type="region of interest" description="Disordered" evidence="4">
    <location>
        <begin position="403"/>
        <end position="422"/>
    </location>
</feature>
<keyword evidence="7" id="KW-0378">Hydrolase</keyword>
<dbReference type="AlphaFoldDB" id="A0AAX6PV89"/>
<evidence type="ECO:0000313" key="7">
    <source>
        <dbReference type="RefSeq" id="XP_004860727.1"/>
    </source>
</evidence>
<feature type="region of interest" description="Disordered" evidence="4">
    <location>
        <begin position="359"/>
        <end position="384"/>
    </location>
</feature>
<evidence type="ECO:0000256" key="2">
    <source>
        <dbReference type="ARBA" id="ARBA00022694"/>
    </source>
</evidence>
<protein>
    <submittedName>
        <fullName evidence="7">tRNA-splicing endonuclease subunit Sen54 isoform X1</fullName>
    </submittedName>
</protein>
<sequence>MVPPSGQCRAAHGEGGGDPSLEEVLLDWGGASAPAWAGQRLPPSKPGFGTPGMGPKGGPGRSSEPLGTAVVYKARIRSRYRGTSVKAGARTRENQEGGKPVEESRRHLPALGPLGVPVGGAHEEGAGADCGQMEPEPEPAAVEVPPGRVLSAPELFAARSRSQKLPQRSHGPKDFLPDGSEAQALRLRQCREELWQLLAEERVERLGSLVAAEWRPEEDFVELKSPAGKFWQTMGFSEQGHQRLHPEEALYLLECGSIQLFHQDLPLSIQEAYQLLLTGDTVTFLQYQVFSHLKRLGYVVRRFQPSSVLSPYERQLNLDGYAQHLEDGTGKRKRSASSQSVNKKAKALEDSLLPISLAASSPPASVQNSQCSMEKAQESKPMKGPGVPFQLLGSLEPCPGLAREGQGCGEESGKAENGVKGARKPRWNFEQISFPNMASDSPRILLPAPAPELLPANVAGRETDAESWCQKLNQRKEKLSQREREQQAVAQQFREDVNADPEVQRCSGWREYKELLQRRHLQKSQSCPSHLWGQPVTPLLSPGQADSPATVLQHISVLQTTHLADGGARLLEKPGGLDISFDVYQADAVATFRKNSPGKPYARMCISGFDEPVPDLCSLKRLTFQSGDVPLIFALVDHGDISFYSFRDFTLPKDLEH</sequence>
<dbReference type="InterPro" id="IPR024336">
    <property type="entry name" value="tRNA_splic_suSen54_N"/>
</dbReference>
<dbReference type="InterPro" id="IPR024337">
    <property type="entry name" value="tRNA_splic_suSen54"/>
</dbReference>
<proteinExistence type="inferred from homology"/>
<keyword evidence="6" id="KW-1185">Reference proteome</keyword>
<dbReference type="Proteomes" id="UP000694906">
    <property type="component" value="Unplaced"/>
</dbReference>
<dbReference type="GeneID" id="101718062"/>
<evidence type="ECO:0000256" key="1">
    <source>
        <dbReference type="ARBA" id="ARBA00005736"/>
    </source>
</evidence>
<comment type="similarity">
    <text evidence="1">Belongs to the SEN54 family.</text>
</comment>